<gene>
    <name evidence="2" type="ORF">NP493_323g06018</name>
</gene>
<proteinExistence type="predicted"/>
<accession>A0AAD9L597</accession>
<dbReference type="GO" id="GO:0005524">
    <property type="term" value="F:ATP binding"/>
    <property type="evidence" value="ECO:0007669"/>
    <property type="project" value="InterPro"/>
</dbReference>
<dbReference type="GO" id="GO:0005737">
    <property type="term" value="C:cytoplasm"/>
    <property type="evidence" value="ECO:0007669"/>
    <property type="project" value="InterPro"/>
</dbReference>
<name>A0AAD9L597_RIDPI</name>
<sequence>MANELLQLFIGIGLSEQKAKETLKNQNVSENLKQVINEANKFTGGKPIDKNVGTLLYHLATRLKSQIIHHRPYIIQCLAKGKLTSEAQLTAAMQYFLSNPVDKVDVSAFEAACGIGIIVTPEQVEQAVSTPGQILIPDMLCHEPKVGII</sequence>
<dbReference type="GO" id="GO:0006418">
    <property type="term" value="P:tRNA aminoacylation for protein translation"/>
    <property type="evidence" value="ECO:0007669"/>
    <property type="project" value="InterPro"/>
</dbReference>
<feature type="domain" description="Glutaminyl-tRNA synthetase class Ib non-specific RNA-binding" evidence="1">
    <location>
        <begin position="4"/>
        <end position="129"/>
    </location>
</feature>
<dbReference type="Proteomes" id="UP001209878">
    <property type="component" value="Unassembled WGS sequence"/>
</dbReference>
<evidence type="ECO:0000313" key="2">
    <source>
        <dbReference type="EMBL" id="KAK2183122.1"/>
    </source>
</evidence>
<dbReference type="InterPro" id="IPR007639">
    <property type="entry name" value="Gln-tRNA-synth_Ib_RNA-bd_N"/>
</dbReference>
<dbReference type="EMBL" id="JAODUO010000323">
    <property type="protein sequence ID" value="KAK2183122.1"/>
    <property type="molecule type" value="Genomic_DNA"/>
</dbReference>
<dbReference type="Gene3D" id="1.10.8.1290">
    <property type="entry name" value="Glutaminyl-tRNA synthetase, non-specific RNA binding region part 1, domain 1"/>
    <property type="match status" value="1"/>
</dbReference>
<dbReference type="Pfam" id="PF04558">
    <property type="entry name" value="tRNA_synt_1c_R1"/>
    <property type="match status" value="1"/>
</dbReference>
<dbReference type="InterPro" id="IPR042558">
    <property type="entry name" value="Gln-tRNA-synth_Ib_RNA-bd_N_1"/>
</dbReference>
<protein>
    <recommendedName>
        <fullName evidence="1">Glutaminyl-tRNA synthetase class Ib non-specific RNA-binding domain-containing protein</fullName>
    </recommendedName>
</protein>
<reference evidence="2" key="1">
    <citation type="journal article" date="2023" name="Mol. Biol. Evol.">
        <title>Third-Generation Sequencing Reveals the Adaptive Role of the Epigenome in Three Deep-Sea Polychaetes.</title>
        <authorList>
            <person name="Perez M."/>
            <person name="Aroh O."/>
            <person name="Sun Y."/>
            <person name="Lan Y."/>
            <person name="Juniper S.K."/>
            <person name="Young C.R."/>
            <person name="Angers B."/>
            <person name="Qian P.Y."/>
        </authorList>
    </citation>
    <scope>NUCLEOTIDE SEQUENCE</scope>
    <source>
        <strain evidence="2">R07B-5</strain>
    </source>
</reference>
<comment type="caution">
    <text evidence="2">The sequence shown here is derived from an EMBL/GenBank/DDBJ whole genome shotgun (WGS) entry which is preliminary data.</text>
</comment>
<keyword evidence="3" id="KW-1185">Reference proteome</keyword>
<evidence type="ECO:0000313" key="3">
    <source>
        <dbReference type="Proteomes" id="UP001209878"/>
    </source>
</evidence>
<evidence type="ECO:0000259" key="1">
    <source>
        <dbReference type="Pfam" id="PF04558"/>
    </source>
</evidence>
<dbReference type="FunFam" id="1.10.8.1290:FF:000002">
    <property type="entry name" value="Glutamine--tRNA ligase cytoplasmic"/>
    <property type="match status" value="1"/>
</dbReference>
<dbReference type="GO" id="GO:0004812">
    <property type="term" value="F:aminoacyl-tRNA ligase activity"/>
    <property type="evidence" value="ECO:0007669"/>
    <property type="project" value="InterPro"/>
</dbReference>
<dbReference type="AlphaFoldDB" id="A0AAD9L597"/>
<organism evidence="2 3">
    <name type="scientific">Ridgeia piscesae</name>
    <name type="common">Tubeworm</name>
    <dbReference type="NCBI Taxonomy" id="27915"/>
    <lineage>
        <taxon>Eukaryota</taxon>
        <taxon>Metazoa</taxon>
        <taxon>Spiralia</taxon>
        <taxon>Lophotrochozoa</taxon>
        <taxon>Annelida</taxon>
        <taxon>Polychaeta</taxon>
        <taxon>Sedentaria</taxon>
        <taxon>Canalipalpata</taxon>
        <taxon>Sabellida</taxon>
        <taxon>Siboglinidae</taxon>
        <taxon>Ridgeia</taxon>
    </lineage>
</organism>